<evidence type="ECO:0000313" key="3">
    <source>
        <dbReference type="Proteomes" id="UP000718821"/>
    </source>
</evidence>
<keyword evidence="3" id="KW-1185">Reference proteome</keyword>
<feature type="transmembrane region" description="Helical" evidence="1">
    <location>
        <begin position="165"/>
        <end position="186"/>
    </location>
</feature>
<reference evidence="2" key="2">
    <citation type="journal article" date="2021" name="Sci. Rep.">
        <title>The distribution of antibiotic resistance genes in chicken gut microbiota commensals.</title>
        <authorList>
            <person name="Juricova H."/>
            <person name="Matiasovicova J."/>
            <person name="Kubasova T."/>
            <person name="Cejkova D."/>
            <person name="Rychlik I."/>
        </authorList>
    </citation>
    <scope>NUCLEOTIDE SEQUENCE</scope>
    <source>
        <strain evidence="2">An836</strain>
    </source>
</reference>
<organism evidence="2 3">
    <name type="scientific">Bifidobacterium pullorum subsp. saeculare</name>
    <dbReference type="NCBI Taxonomy" id="78257"/>
    <lineage>
        <taxon>Bacteria</taxon>
        <taxon>Bacillati</taxon>
        <taxon>Actinomycetota</taxon>
        <taxon>Actinomycetes</taxon>
        <taxon>Bifidobacteriales</taxon>
        <taxon>Bifidobacteriaceae</taxon>
        <taxon>Bifidobacterium</taxon>
    </lineage>
</organism>
<gene>
    <name evidence="2" type="ORF">H7U32_08665</name>
</gene>
<dbReference type="Gene3D" id="1.10.1760.20">
    <property type="match status" value="1"/>
</dbReference>
<comment type="caution">
    <text evidence="2">The sequence shown here is derived from an EMBL/GenBank/DDBJ whole genome shotgun (WGS) entry which is preliminary data.</text>
</comment>
<keyword evidence="1" id="KW-0812">Transmembrane</keyword>
<dbReference type="AlphaFoldDB" id="A0A938WYT5"/>
<dbReference type="EMBL" id="JACLYU010000026">
    <property type="protein sequence ID" value="MBM6700361.1"/>
    <property type="molecule type" value="Genomic_DNA"/>
</dbReference>
<dbReference type="RefSeq" id="WP_204469674.1">
    <property type="nucleotide sequence ID" value="NZ_JACLYU010000026.1"/>
</dbReference>
<protein>
    <submittedName>
        <fullName evidence="2">ECF transporter S component</fullName>
    </submittedName>
</protein>
<name>A0A938WYT5_9BIFI</name>
<feature type="transmembrane region" description="Helical" evidence="1">
    <location>
        <begin position="138"/>
        <end position="158"/>
    </location>
</feature>
<dbReference type="Proteomes" id="UP000718821">
    <property type="component" value="Unassembled WGS sequence"/>
</dbReference>
<reference evidence="2" key="1">
    <citation type="submission" date="2020-08" db="EMBL/GenBank/DDBJ databases">
        <authorList>
            <person name="Cejkova D."/>
            <person name="Kubasova T."/>
            <person name="Jahodarova E."/>
            <person name="Rychlik I."/>
        </authorList>
    </citation>
    <scope>NUCLEOTIDE SEQUENCE</scope>
    <source>
        <strain evidence="2">An836</strain>
    </source>
</reference>
<feature type="transmembrane region" description="Helical" evidence="1">
    <location>
        <begin position="99"/>
        <end position="118"/>
    </location>
</feature>
<feature type="transmembrane region" description="Helical" evidence="1">
    <location>
        <begin position="66"/>
        <end position="92"/>
    </location>
</feature>
<sequence length="194" mass="19741">MSTMASARSIRFATARPLPRVRTQVWAAALAVVAAVALPQVFHMAGAALGVGTALGETLLPMHLPVLLVGLLAGPYAGVAAGALGPLASFALSGMPMAAMLPFMVVELAGYGLVAGLLRTVNIPTIAKVLLAQVAGRVLRTAAVLVAVVALGDTTVVVASVWTAVLAGLPGLVLQWAALPLIVWLVDRRTAEGR</sequence>
<evidence type="ECO:0000256" key="1">
    <source>
        <dbReference type="SAM" id="Phobius"/>
    </source>
</evidence>
<evidence type="ECO:0000313" key="2">
    <source>
        <dbReference type="EMBL" id="MBM6700361.1"/>
    </source>
</evidence>
<proteinExistence type="predicted"/>
<accession>A0A938WYT5</accession>
<keyword evidence="1" id="KW-1133">Transmembrane helix</keyword>
<keyword evidence="1" id="KW-0472">Membrane</keyword>